<dbReference type="SUPFAM" id="SSF52949">
    <property type="entry name" value="Macro domain-like"/>
    <property type="match status" value="1"/>
</dbReference>
<evidence type="ECO:0000313" key="3">
    <source>
        <dbReference type="EMBL" id="EGL83367.1"/>
    </source>
</evidence>
<keyword evidence="6" id="KW-1185">Reference proteome</keyword>
<dbReference type="RefSeq" id="WP_007503819.1">
    <property type="nucleotide sequence ID" value="NZ_AFCE01000109.1"/>
</dbReference>
<evidence type="ECO:0000256" key="1">
    <source>
        <dbReference type="ARBA" id="ARBA00035885"/>
    </source>
</evidence>
<dbReference type="EMBL" id="CP082237">
    <property type="protein sequence ID" value="QZT32871.1"/>
    <property type="molecule type" value="Genomic_DNA"/>
</dbReference>
<dbReference type="AlphaFoldDB" id="F5L5L1"/>
<accession>F5L5L1</accession>
<evidence type="ECO:0000313" key="5">
    <source>
        <dbReference type="Proteomes" id="UP000010716"/>
    </source>
</evidence>
<dbReference type="EMBL" id="AFCE01000109">
    <property type="protein sequence ID" value="EGL83367.1"/>
    <property type="molecule type" value="Genomic_DNA"/>
</dbReference>
<dbReference type="PANTHER" id="PTHR12521">
    <property type="entry name" value="PROTEIN C6ORF130"/>
    <property type="match status" value="1"/>
</dbReference>
<evidence type="ECO:0000313" key="6">
    <source>
        <dbReference type="Proteomes" id="UP000825179"/>
    </source>
</evidence>
<dbReference type="SMART" id="SM00506">
    <property type="entry name" value="A1pp"/>
    <property type="match status" value="1"/>
</dbReference>
<dbReference type="PROSITE" id="PS51154">
    <property type="entry name" value="MACRO"/>
    <property type="match status" value="1"/>
</dbReference>
<dbReference type="Gene3D" id="3.40.220.10">
    <property type="entry name" value="Leucine Aminopeptidase, subunit E, domain 1"/>
    <property type="match status" value="1"/>
</dbReference>
<dbReference type="InterPro" id="IPR050892">
    <property type="entry name" value="ADP-ribose_metab_enzymes"/>
</dbReference>
<reference evidence="4" key="3">
    <citation type="submission" date="2021-08" db="EMBL/GenBank/DDBJ databases">
        <authorList>
            <person name="de Jong S."/>
            <person name="van den Broek M."/>
            <person name="Merkel A."/>
            <person name="de la Torre Cortes P."/>
            <person name="Kalamorz F."/>
            <person name="Cook G."/>
            <person name="van Loosdrecht M."/>
            <person name="McMillan D."/>
        </authorList>
    </citation>
    <scope>NUCLEOTIDE SEQUENCE</scope>
    <source>
        <strain evidence="4">TA2.A1</strain>
    </source>
</reference>
<dbReference type="Proteomes" id="UP000010716">
    <property type="component" value="Unassembled WGS sequence"/>
</dbReference>
<feature type="domain" description="Macro" evidence="2">
    <location>
        <begin position="1"/>
        <end position="152"/>
    </location>
</feature>
<dbReference type="KEGG" id="cthu:HUR95_10900"/>
<sequence>MSLVIVKGDLLQSDCNVIAHQANCFSSMEAGIAKQIKNLYPQAYEADRDFPYPPEQRLGKISVAKVAEDRYVVNLYGQFRYDGPGPKTDYAALESALTEMFRYAYEGLSNPKFGVPYKIGCGLAGGDWAKVSEILDRVSDQFNQAIYAYKLE</sequence>
<dbReference type="InterPro" id="IPR002589">
    <property type="entry name" value="Macro_dom"/>
</dbReference>
<dbReference type="OrthoDB" id="9780211at2"/>
<dbReference type="PANTHER" id="PTHR12521:SF0">
    <property type="entry name" value="ADP-RIBOSE GLYCOHYDROLASE OARD1"/>
    <property type="match status" value="1"/>
</dbReference>
<evidence type="ECO:0000259" key="2">
    <source>
        <dbReference type="PROSITE" id="PS51154"/>
    </source>
</evidence>
<reference evidence="4 6" key="2">
    <citation type="journal article" date="2020" name="Extremophiles">
        <title>Genomic analysis of Caldalkalibacillus thermarum TA2.A1 reveals aerobic alkaliphilic metabolism and evolutionary hallmarks linking alkaliphilic bacteria and plant life.</title>
        <authorList>
            <person name="de Jong S.I."/>
            <person name="van den Broek M.A."/>
            <person name="Merkel A.Y."/>
            <person name="de la Torre Cortes P."/>
            <person name="Kalamorz F."/>
            <person name="Cook G.M."/>
            <person name="van Loosdrecht M.C.M."/>
            <person name="McMillan D.G.G."/>
        </authorList>
    </citation>
    <scope>NUCLEOTIDE SEQUENCE [LARGE SCALE GENOMIC DNA]</scope>
    <source>
        <strain evidence="4 6">TA2.A1</strain>
    </source>
</reference>
<proteinExistence type="predicted"/>
<comment type="catalytic activity">
    <reaction evidence="1">
        <text>an N-(ADP-alpha-D-ribosyl)-thymidine in DNA + H2O = a thymidine in DNA + ADP-D-ribose</text>
        <dbReference type="Rhea" id="RHEA:71655"/>
        <dbReference type="Rhea" id="RHEA-COMP:13556"/>
        <dbReference type="Rhea" id="RHEA-COMP:18051"/>
        <dbReference type="ChEBI" id="CHEBI:15377"/>
        <dbReference type="ChEBI" id="CHEBI:57967"/>
        <dbReference type="ChEBI" id="CHEBI:137386"/>
        <dbReference type="ChEBI" id="CHEBI:191199"/>
    </reaction>
    <physiologicalReaction direction="left-to-right" evidence="1">
        <dbReference type="Rhea" id="RHEA:71656"/>
    </physiologicalReaction>
</comment>
<name>F5L5L1_CALTT</name>
<dbReference type="InterPro" id="IPR043472">
    <property type="entry name" value="Macro_dom-like"/>
</dbReference>
<reference evidence="3 5" key="1">
    <citation type="journal article" date="2011" name="J. Bacteriol.">
        <title>Draft genome sequence of the thermoalkaliphilic Caldalkalibacillus thermarum strain TA2.A1.</title>
        <authorList>
            <person name="Kalamorz F."/>
            <person name="Keis S."/>
            <person name="McMillan D.G."/>
            <person name="Olsson K."/>
            <person name="Stanton J.A."/>
            <person name="Stockwell P."/>
            <person name="Black M.A."/>
            <person name="Klingeman D.M."/>
            <person name="Land M.L."/>
            <person name="Han C.S."/>
            <person name="Martin S.L."/>
            <person name="Becher S.A."/>
            <person name="Peddie C.J."/>
            <person name="Morgan H.W."/>
            <person name="Matthies D."/>
            <person name="Preiss L."/>
            <person name="Meier T."/>
            <person name="Brown S.D."/>
            <person name="Cook G.M."/>
        </authorList>
    </citation>
    <scope>NUCLEOTIDE SEQUENCE [LARGE SCALE GENOMIC DNA]</scope>
    <source>
        <strain evidence="3 5">TA2.A1</strain>
    </source>
</reference>
<organism evidence="3 5">
    <name type="scientific">Caldalkalibacillus thermarum (strain TA2.A1)</name>
    <dbReference type="NCBI Taxonomy" id="986075"/>
    <lineage>
        <taxon>Bacteria</taxon>
        <taxon>Bacillati</taxon>
        <taxon>Bacillota</taxon>
        <taxon>Bacilli</taxon>
        <taxon>Bacillales</taxon>
        <taxon>Bacillaceae</taxon>
        <taxon>Caldalkalibacillus</taxon>
    </lineage>
</organism>
<dbReference type="Proteomes" id="UP000825179">
    <property type="component" value="Chromosome"/>
</dbReference>
<evidence type="ECO:0000313" key="4">
    <source>
        <dbReference type="EMBL" id="QZT32871.1"/>
    </source>
</evidence>
<gene>
    <name evidence="3" type="ORF">CathTA2_1074</name>
    <name evidence="4" type="ORF">HUR95_10900</name>
</gene>
<protein>
    <submittedName>
        <fullName evidence="3">Appr-1-p processing domain protein</fullName>
    </submittedName>
    <submittedName>
        <fullName evidence="4">Macro domain-containing protein</fullName>
    </submittedName>
</protein>
<dbReference type="eggNOG" id="COG2110">
    <property type="taxonomic scope" value="Bacteria"/>
</dbReference>
<dbReference type="GO" id="GO:0140291">
    <property type="term" value="P:peptidyl-glutamate ADP-deribosylation"/>
    <property type="evidence" value="ECO:0007669"/>
    <property type="project" value="TreeGrafter"/>
</dbReference>